<accession>A0ABN8ZF52</accession>
<organism evidence="2 3">
    <name type="scientific">Rangifer tarandus platyrhynchus</name>
    <name type="common">Svalbard reindeer</name>
    <dbReference type="NCBI Taxonomy" id="3082113"/>
    <lineage>
        <taxon>Eukaryota</taxon>
        <taxon>Metazoa</taxon>
        <taxon>Chordata</taxon>
        <taxon>Craniata</taxon>
        <taxon>Vertebrata</taxon>
        <taxon>Euteleostomi</taxon>
        <taxon>Mammalia</taxon>
        <taxon>Eutheria</taxon>
        <taxon>Laurasiatheria</taxon>
        <taxon>Artiodactyla</taxon>
        <taxon>Ruminantia</taxon>
        <taxon>Pecora</taxon>
        <taxon>Cervidae</taxon>
        <taxon>Odocoileinae</taxon>
        <taxon>Rangifer</taxon>
    </lineage>
</organism>
<sequence length="103" mass="10925">MHTCRQVVTGPRGHTSRGLQGSVGHMPAPGLCLVPPPTPSPPAQTAQGRRPSQRGLGVETMGSSEALSPPCKTTPSKKLLHPSSPEQGSRESSFPPKRKEKHF</sequence>
<feature type="compositionally biased region" description="Polar residues" evidence="1">
    <location>
        <begin position="61"/>
        <end position="76"/>
    </location>
</feature>
<dbReference type="Proteomes" id="UP001176941">
    <property type="component" value="Chromosome 32"/>
</dbReference>
<keyword evidence="3" id="KW-1185">Reference proteome</keyword>
<protein>
    <submittedName>
        <fullName evidence="2">Uncharacterized protein</fullName>
    </submittedName>
</protein>
<evidence type="ECO:0000313" key="2">
    <source>
        <dbReference type="EMBL" id="CAI9172374.1"/>
    </source>
</evidence>
<evidence type="ECO:0000313" key="3">
    <source>
        <dbReference type="Proteomes" id="UP001176941"/>
    </source>
</evidence>
<feature type="region of interest" description="Disordered" evidence="1">
    <location>
        <begin position="1"/>
        <end position="103"/>
    </location>
</feature>
<reference evidence="2" key="1">
    <citation type="submission" date="2023-04" db="EMBL/GenBank/DDBJ databases">
        <authorList>
            <consortium name="ELIXIR-Norway"/>
        </authorList>
    </citation>
    <scope>NUCLEOTIDE SEQUENCE [LARGE SCALE GENOMIC DNA]</scope>
</reference>
<evidence type="ECO:0000256" key="1">
    <source>
        <dbReference type="SAM" id="MobiDB-lite"/>
    </source>
</evidence>
<dbReference type="EMBL" id="OX459968">
    <property type="protein sequence ID" value="CAI9172374.1"/>
    <property type="molecule type" value="Genomic_DNA"/>
</dbReference>
<proteinExistence type="predicted"/>
<name>A0ABN8ZF52_RANTA</name>
<gene>
    <name evidence="2" type="ORF">MRATA1EN1_LOCUS21336</name>
</gene>